<comment type="similarity">
    <text evidence="1">Belongs to the LysR transcriptional regulatory family.</text>
</comment>
<reference evidence="6 9" key="2">
    <citation type="submission" date="2021-02" db="EMBL/GenBank/DDBJ databases">
        <title>The genome of Marinomonas foliarum JZW.</title>
        <authorList>
            <person name="Sun M."/>
        </authorList>
    </citation>
    <scope>NUCLEOTIDE SEQUENCE [LARGE SCALE GENOMIC DNA]</scope>
    <source>
        <strain evidence="6 9">JZW</strain>
    </source>
</reference>
<protein>
    <submittedName>
        <fullName evidence="7">LysR family transcriptional regulator</fullName>
    </submittedName>
</protein>
<evidence type="ECO:0000313" key="7">
    <source>
        <dbReference type="EMBL" id="RCW97920.1"/>
    </source>
</evidence>
<evidence type="ECO:0000259" key="5">
    <source>
        <dbReference type="PROSITE" id="PS50931"/>
    </source>
</evidence>
<dbReference type="Pfam" id="PF03466">
    <property type="entry name" value="LysR_substrate"/>
    <property type="match status" value="1"/>
</dbReference>
<keyword evidence="3" id="KW-0238">DNA-binding</keyword>
<proteinExistence type="inferred from homology"/>
<dbReference type="Proteomes" id="UP000253506">
    <property type="component" value="Unassembled WGS sequence"/>
</dbReference>
<evidence type="ECO:0000256" key="2">
    <source>
        <dbReference type="ARBA" id="ARBA00023015"/>
    </source>
</evidence>
<dbReference type="InterPro" id="IPR058163">
    <property type="entry name" value="LysR-type_TF_proteobact-type"/>
</dbReference>
<reference evidence="7 8" key="1">
    <citation type="submission" date="2018-07" db="EMBL/GenBank/DDBJ databases">
        <title>Genomic Encyclopedia of Type Strains, Phase III (KMG-III): the genomes of soil and plant-associated and newly described type strains.</title>
        <authorList>
            <person name="Whitman W."/>
        </authorList>
    </citation>
    <scope>NUCLEOTIDE SEQUENCE [LARGE SCALE GENOMIC DNA]</scope>
    <source>
        <strain evidence="7 8">CECT 7731</strain>
    </source>
</reference>
<dbReference type="Pfam" id="PF00126">
    <property type="entry name" value="HTH_1"/>
    <property type="match status" value="1"/>
</dbReference>
<dbReference type="Proteomes" id="UP000644167">
    <property type="component" value="Chromosome"/>
</dbReference>
<dbReference type="PANTHER" id="PTHR30537">
    <property type="entry name" value="HTH-TYPE TRANSCRIPTIONAL REGULATOR"/>
    <property type="match status" value="1"/>
</dbReference>
<dbReference type="GO" id="GO:0006351">
    <property type="term" value="P:DNA-templated transcription"/>
    <property type="evidence" value="ECO:0007669"/>
    <property type="project" value="TreeGrafter"/>
</dbReference>
<dbReference type="GO" id="GO:0003700">
    <property type="term" value="F:DNA-binding transcription factor activity"/>
    <property type="evidence" value="ECO:0007669"/>
    <property type="project" value="InterPro"/>
</dbReference>
<dbReference type="EMBL" id="CP070273">
    <property type="protein sequence ID" value="QRV22747.1"/>
    <property type="molecule type" value="Genomic_DNA"/>
</dbReference>
<dbReference type="CDD" id="cd08472">
    <property type="entry name" value="PBP2_CrgA_like_3"/>
    <property type="match status" value="1"/>
</dbReference>
<dbReference type="OrthoDB" id="9815676at2"/>
<dbReference type="Gene3D" id="1.10.10.10">
    <property type="entry name" value="Winged helix-like DNA-binding domain superfamily/Winged helix DNA-binding domain"/>
    <property type="match status" value="1"/>
</dbReference>
<evidence type="ECO:0000256" key="4">
    <source>
        <dbReference type="ARBA" id="ARBA00023163"/>
    </source>
</evidence>
<dbReference type="PROSITE" id="PS50931">
    <property type="entry name" value="HTH_LYSR"/>
    <property type="match status" value="1"/>
</dbReference>
<dbReference type="GO" id="GO:0043565">
    <property type="term" value="F:sequence-specific DNA binding"/>
    <property type="evidence" value="ECO:0007669"/>
    <property type="project" value="TreeGrafter"/>
</dbReference>
<dbReference type="FunFam" id="1.10.10.10:FF:000001">
    <property type="entry name" value="LysR family transcriptional regulator"/>
    <property type="match status" value="1"/>
</dbReference>
<name>A0A368ZS61_9GAMM</name>
<dbReference type="RefSeq" id="WP_114412913.1">
    <property type="nucleotide sequence ID" value="NZ_CP070273.1"/>
</dbReference>
<dbReference type="InterPro" id="IPR005119">
    <property type="entry name" value="LysR_subst-bd"/>
</dbReference>
<evidence type="ECO:0000256" key="3">
    <source>
        <dbReference type="ARBA" id="ARBA00023125"/>
    </source>
</evidence>
<organism evidence="7 8">
    <name type="scientific">Marinomonas foliarum</name>
    <dbReference type="NCBI Taxonomy" id="491950"/>
    <lineage>
        <taxon>Bacteria</taxon>
        <taxon>Pseudomonadati</taxon>
        <taxon>Pseudomonadota</taxon>
        <taxon>Gammaproteobacteria</taxon>
        <taxon>Oceanospirillales</taxon>
        <taxon>Oceanospirillaceae</taxon>
        <taxon>Marinomonas</taxon>
    </lineage>
</organism>
<dbReference type="SUPFAM" id="SSF46785">
    <property type="entry name" value="Winged helix' DNA-binding domain"/>
    <property type="match status" value="1"/>
</dbReference>
<gene>
    <name evidence="7" type="ORF">DFP77_1302</name>
    <name evidence="6" type="ORF">JSY38_11760</name>
</gene>
<dbReference type="InterPro" id="IPR036390">
    <property type="entry name" value="WH_DNA-bd_sf"/>
</dbReference>
<accession>A0A368ZS61</accession>
<keyword evidence="9" id="KW-1185">Reference proteome</keyword>
<evidence type="ECO:0000313" key="8">
    <source>
        <dbReference type="Proteomes" id="UP000253506"/>
    </source>
</evidence>
<evidence type="ECO:0000256" key="1">
    <source>
        <dbReference type="ARBA" id="ARBA00009437"/>
    </source>
</evidence>
<dbReference type="Gene3D" id="3.40.190.290">
    <property type="match status" value="1"/>
</dbReference>
<keyword evidence="4" id="KW-0804">Transcription</keyword>
<dbReference type="InterPro" id="IPR036388">
    <property type="entry name" value="WH-like_DNA-bd_sf"/>
</dbReference>
<dbReference type="SUPFAM" id="SSF53850">
    <property type="entry name" value="Periplasmic binding protein-like II"/>
    <property type="match status" value="1"/>
</dbReference>
<dbReference type="InterPro" id="IPR000847">
    <property type="entry name" value="LysR_HTH_N"/>
</dbReference>
<dbReference type="PANTHER" id="PTHR30537:SF72">
    <property type="entry name" value="LYSR FAMILY TRANSCRIPTIONAL REGULATOR"/>
    <property type="match status" value="1"/>
</dbReference>
<evidence type="ECO:0000313" key="9">
    <source>
        <dbReference type="Proteomes" id="UP000644167"/>
    </source>
</evidence>
<dbReference type="AlphaFoldDB" id="A0A368ZS61"/>
<dbReference type="EMBL" id="QPJQ01000030">
    <property type="protein sequence ID" value="RCW97920.1"/>
    <property type="molecule type" value="Genomic_DNA"/>
</dbReference>
<feature type="domain" description="HTH lysR-type" evidence="5">
    <location>
        <begin position="1"/>
        <end position="59"/>
    </location>
</feature>
<evidence type="ECO:0000313" key="6">
    <source>
        <dbReference type="EMBL" id="QRV22747.1"/>
    </source>
</evidence>
<sequence>MQNLDNLAIFIRISEMGSFTGAAESLGIQKGRASNVVRQLEAQVGTRLLHRSTRKVQLTENGRNFYLRACALLADAEELNLMFAKDDALLEGRIRADLPTEFARANIIPELPKFMEKYPGIELEISSTDRRVDLIKEGMDCVLRVGGVLDDTLVARHLGDLKMVNAASPEYLKQYGVPHTLEDLISQGHRIVHYTPTLGNRPFGWEYYDGQSYQSLDLPGSLRVNNVQTYHGAGIAGLGLIQAGLSSLKPFLSDGSLVEVLPSLQSEPLPVSIVVAHRQNLSRRVRIFISWIEEVLTPYLD</sequence>
<keyword evidence="2" id="KW-0805">Transcription regulation</keyword>